<dbReference type="Pfam" id="PF00071">
    <property type="entry name" value="Ras"/>
    <property type="match status" value="1"/>
</dbReference>
<reference evidence="2 3" key="2">
    <citation type="submission" date="2016-05" db="EMBL/GenBank/DDBJ databases">
        <title>Lineage-specific infection strategies underlie the spectrum of fungal disease in amphibians.</title>
        <authorList>
            <person name="Cuomo C.A."/>
            <person name="Farrer R.A."/>
            <person name="James T."/>
            <person name="Longcore J."/>
            <person name="Birren B."/>
        </authorList>
    </citation>
    <scope>NUCLEOTIDE SEQUENCE [LARGE SCALE GENOMIC DNA]</scope>
    <source>
        <strain evidence="2 3">JEL423</strain>
    </source>
</reference>
<dbReference type="FunFam" id="3.40.50.300:FF:001447">
    <property type="entry name" value="Ras-related protein Rab-1B"/>
    <property type="match status" value="1"/>
</dbReference>
<dbReference type="SMART" id="SM00174">
    <property type="entry name" value="RHO"/>
    <property type="match status" value="1"/>
</dbReference>
<evidence type="ECO:0000313" key="2">
    <source>
        <dbReference type="EMBL" id="OAJ36891.1"/>
    </source>
</evidence>
<dbReference type="Proteomes" id="UP000077115">
    <property type="component" value="Unassembled WGS sequence"/>
</dbReference>
<dbReference type="GO" id="GO:0003924">
    <property type="term" value="F:GTPase activity"/>
    <property type="evidence" value="ECO:0007669"/>
    <property type="project" value="InterPro"/>
</dbReference>
<evidence type="ECO:0000256" key="1">
    <source>
        <dbReference type="ARBA" id="ARBA00022741"/>
    </source>
</evidence>
<organism evidence="2 3">
    <name type="scientific">Batrachochytrium dendrobatidis (strain JEL423)</name>
    <dbReference type="NCBI Taxonomy" id="403673"/>
    <lineage>
        <taxon>Eukaryota</taxon>
        <taxon>Fungi</taxon>
        <taxon>Fungi incertae sedis</taxon>
        <taxon>Chytridiomycota</taxon>
        <taxon>Chytridiomycota incertae sedis</taxon>
        <taxon>Chytridiomycetes</taxon>
        <taxon>Rhizophydiales</taxon>
        <taxon>Rhizophydiales incertae sedis</taxon>
        <taxon>Batrachochytrium</taxon>
    </lineage>
</organism>
<dbReference type="PROSITE" id="PS51419">
    <property type="entry name" value="RAB"/>
    <property type="match status" value="1"/>
</dbReference>
<proteinExistence type="predicted"/>
<sequence length="217" mass="24276">MDRQRGHLTTKSHTSAITRLKILSMGDSNSGKSCLVKRYCEGRFILEYVATIGIDFGVKAIQCNDKEIKVNFWDVGGDPLYFDIRNEFYKDTHGVIQFCAMLTIDVSSRIGFENIETWITELRDYANTNVVLYLVATKTDIQPRLVETSECESKAKEIGAKYFETSSLTGQGVSEMFDDLFKSSLLVHFPTENSPNPLNINAAHVVSSDPLTVAAVK</sequence>
<gene>
    <name evidence="2" type="ORF">BDEG_21001</name>
</gene>
<dbReference type="InterPro" id="IPR005225">
    <property type="entry name" value="Small_GTP-bd"/>
</dbReference>
<evidence type="ECO:0000313" key="3">
    <source>
        <dbReference type="Proteomes" id="UP000077115"/>
    </source>
</evidence>
<dbReference type="NCBIfam" id="TIGR00231">
    <property type="entry name" value="small_GTP"/>
    <property type="match status" value="1"/>
</dbReference>
<dbReference type="EMBL" id="DS022300">
    <property type="protein sequence ID" value="OAJ36891.1"/>
    <property type="molecule type" value="Genomic_DNA"/>
</dbReference>
<evidence type="ECO:0008006" key="4">
    <source>
        <dbReference type="Google" id="ProtNLM"/>
    </source>
</evidence>
<dbReference type="InterPro" id="IPR001806">
    <property type="entry name" value="Small_GTPase"/>
</dbReference>
<keyword evidence="1" id="KW-0547">Nucleotide-binding</keyword>
<dbReference type="SMART" id="SM00176">
    <property type="entry name" value="RAN"/>
    <property type="match status" value="1"/>
</dbReference>
<reference evidence="2 3" key="1">
    <citation type="submission" date="2006-10" db="EMBL/GenBank/DDBJ databases">
        <title>The Genome Sequence of Batrachochytrium dendrobatidis JEL423.</title>
        <authorList>
            <consortium name="The Broad Institute Genome Sequencing Platform"/>
            <person name="Birren B."/>
            <person name="Lander E."/>
            <person name="Galagan J."/>
            <person name="Cuomo C."/>
            <person name="Devon K."/>
            <person name="Jaffe D."/>
            <person name="Butler J."/>
            <person name="Alvarez P."/>
            <person name="Gnerre S."/>
            <person name="Grabherr M."/>
            <person name="Kleber M."/>
            <person name="Mauceli E."/>
            <person name="Brockman W."/>
            <person name="Young S."/>
            <person name="LaButti K."/>
            <person name="Sykes S."/>
            <person name="DeCaprio D."/>
            <person name="Crawford M."/>
            <person name="Koehrsen M."/>
            <person name="Engels R."/>
            <person name="Montgomery P."/>
            <person name="Pearson M."/>
            <person name="Howarth C."/>
            <person name="Larson L."/>
            <person name="White J."/>
            <person name="O'Leary S."/>
            <person name="Kodira C."/>
            <person name="Zeng Q."/>
            <person name="Yandava C."/>
            <person name="Alvarado L."/>
            <person name="Longcore J."/>
            <person name="James T."/>
        </authorList>
    </citation>
    <scope>NUCLEOTIDE SEQUENCE [LARGE SCALE GENOMIC DNA]</scope>
    <source>
        <strain evidence="2 3">JEL423</strain>
    </source>
</reference>
<dbReference type="AlphaFoldDB" id="A0A177WBZ4"/>
<dbReference type="PANTHER" id="PTHR47978">
    <property type="match status" value="1"/>
</dbReference>
<dbReference type="SUPFAM" id="SSF52540">
    <property type="entry name" value="P-loop containing nucleoside triphosphate hydrolases"/>
    <property type="match status" value="1"/>
</dbReference>
<protein>
    <recommendedName>
        <fullName evidence="4">Small GTP-binding protein domain</fullName>
    </recommendedName>
</protein>
<name>A0A177WBZ4_BATDL</name>
<dbReference type="SMART" id="SM00175">
    <property type="entry name" value="RAB"/>
    <property type="match status" value="1"/>
</dbReference>
<dbReference type="SMART" id="SM00173">
    <property type="entry name" value="RAS"/>
    <property type="match status" value="1"/>
</dbReference>
<dbReference type="OrthoDB" id="9989112at2759"/>
<dbReference type="eggNOG" id="KOG0098">
    <property type="taxonomic scope" value="Eukaryota"/>
</dbReference>
<dbReference type="InterPro" id="IPR027417">
    <property type="entry name" value="P-loop_NTPase"/>
</dbReference>
<dbReference type="STRING" id="403673.A0A177WBZ4"/>
<accession>A0A177WBZ4</accession>
<dbReference type="VEuPathDB" id="FungiDB:BDEG_21001"/>
<dbReference type="GO" id="GO:0005525">
    <property type="term" value="F:GTP binding"/>
    <property type="evidence" value="ECO:0007669"/>
    <property type="project" value="InterPro"/>
</dbReference>
<dbReference type="PRINTS" id="PR00449">
    <property type="entry name" value="RASTRNSFRMNG"/>
</dbReference>
<dbReference type="Gene3D" id="3.40.50.300">
    <property type="entry name" value="P-loop containing nucleotide triphosphate hydrolases"/>
    <property type="match status" value="1"/>
</dbReference>